<reference evidence="5" key="1">
    <citation type="submission" date="2023-03" db="EMBL/GenBank/DDBJ databases">
        <title>Mating type loci evolution in Malassezia.</title>
        <authorList>
            <person name="Coelho M.A."/>
        </authorList>
    </citation>
    <scope>NUCLEOTIDE SEQUENCE</scope>
    <source>
        <strain evidence="5">CBS 11721</strain>
    </source>
</reference>
<dbReference type="PANTHER" id="PTHR10602:SF0">
    <property type="entry name" value="EUKARYOTIC TRANSLATION INITIATION FACTOR 2 SUBUNIT 1"/>
    <property type="match status" value="1"/>
</dbReference>
<accession>A0AAF0F2H0</accession>
<dbReference type="FunFam" id="3.30.70.1130:FF:000001">
    <property type="entry name" value="Eukaryotic translation initiation factor 2 subunit 1"/>
    <property type="match status" value="1"/>
</dbReference>
<evidence type="ECO:0000259" key="4">
    <source>
        <dbReference type="PROSITE" id="PS50126"/>
    </source>
</evidence>
<gene>
    <name evidence="5" type="ORF">MCUN1_003920</name>
</gene>
<dbReference type="InterPro" id="IPR011488">
    <property type="entry name" value="TIF_2_asu"/>
</dbReference>
<dbReference type="Gene3D" id="1.10.150.190">
    <property type="entry name" value="Translation initiation factor 2, subunit 1, domain 2"/>
    <property type="match status" value="1"/>
</dbReference>
<dbReference type="GO" id="GO:0033290">
    <property type="term" value="C:eukaryotic 48S preinitiation complex"/>
    <property type="evidence" value="ECO:0007669"/>
    <property type="project" value="TreeGrafter"/>
</dbReference>
<organism evidence="5 6">
    <name type="scientific">Malassezia cuniculi</name>
    <dbReference type="NCBI Taxonomy" id="948313"/>
    <lineage>
        <taxon>Eukaryota</taxon>
        <taxon>Fungi</taxon>
        <taxon>Dikarya</taxon>
        <taxon>Basidiomycota</taxon>
        <taxon>Ustilaginomycotina</taxon>
        <taxon>Malasseziomycetes</taxon>
        <taxon>Malasseziales</taxon>
        <taxon>Malasseziaceae</taxon>
        <taxon>Malassezia</taxon>
    </lineage>
</organism>
<proteinExistence type="inferred from homology"/>
<dbReference type="PANTHER" id="PTHR10602">
    <property type="entry name" value="EUKARYOTIC TRANSLATION INITIATION FACTOR 2 SUBUNIT 1"/>
    <property type="match status" value="1"/>
</dbReference>
<dbReference type="Pfam" id="PF00575">
    <property type="entry name" value="S1"/>
    <property type="match status" value="1"/>
</dbReference>
<keyword evidence="2" id="KW-0396">Initiation factor</keyword>
<dbReference type="EMBL" id="CP119882">
    <property type="protein sequence ID" value="WFD37028.1"/>
    <property type="molecule type" value="Genomic_DNA"/>
</dbReference>
<sequence length="298" mass="33885">MRYYEKPLPDTDEIVMCQVRQIAEMGAYVKLLEYDDAEGMILLSELSRRRIRSIQKLIRVGRNEVVVVLRVDKEKGYIDLSKRRVSPEDVVKCEERYSKSRAVNSIVSHVAHKLDFPIEEIYEKVVWPLDRVYGHSYDAFKLSVTEPDKVMEGIDIDENVRRELEANIARRLTPQPVKIRADVEVSCFGYEGIDAVKKALRAGEAVSTETIPIKIKLVAPPLYVLVTHTTDKQGGLDLLEVALERIQAEIEKGDGRAIVKMKPKTVSAVEDEELAQLMARVEKENTEVQGDDDSDDDE</sequence>
<dbReference type="GO" id="GO:0005850">
    <property type="term" value="C:eukaryotic translation initiation factor 2 complex"/>
    <property type="evidence" value="ECO:0007669"/>
    <property type="project" value="TreeGrafter"/>
</dbReference>
<dbReference type="InterPro" id="IPR024055">
    <property type="entry name" value="TIF2_asu_C"/>
</dbReference>
<dbReference type="GO" id="GO:0003743">
    <property type="term" value="F:translation initiation factor activity"/>
    <property type="evidence" value="ECO:0007669"/>
    <property type="project" value="UniProtKB-KW"/>
</dbReference>
<dbReference type="GO" id="GO:0003723">
    <property type="term" value="F:RNA binding"/>
    <property type="evidence" value="ECO:0007669"/>
    <property type="project" value="InterPro"/>
</dbReference>
<protein>
    <recommendedName>
        <fullName evidence="4">S1 motif domain-containing protein</fullName>
    </recommendedName>
</protein>
<dbReference type="GO" id="GO:0043022">
    <property type="term" value="F:ribosome binding"/>
    <property type="evidence" value="ECO:0007669"/>
    <property type="project" value="TreeGrafter"/>
</dbReference>
<evidence type="ECO:0000256" key="2">
    <source>
        <dbReference type="ARBA" id="ARBA00022540"/>
    </source>
</evidence>
<dbReference type="InterPro" id="IPR012340">
    <property type="entry name" value="NA-bd_OB-fold"/>
</dbReference>
<dbReference type="InterPro" id="IPR024054">
    <property type="entry name" value="TIF2_asu_middle_sf"/>
</dbReference>
<dbReference type="SMART" id="SM00316">
    <property type="entry name" value="S1"/>
    <property type="match status" value="1"/>
</dbReference>
<comment type="similarity">
    <text evidence="1">Belongs to the eIF-2-alpha family.</text>
</comment>
<name>A0AAF0F2H0_9BASI</name>
<dbReference type="FunFam" id="2.40.50.140:FF:000015">
    <property type="entry name" value="Eukaryotic translation initiation factor 2 subunit alpha"/>
    <property type="match status" value="1"/>
</dbReference>
<dbReference type="InterPro" id="IPR044126">
    <property type="entry name" value="S1_IF2_alpha"/>
</dbReference>
<dbReference type="Proteomes" id="UP001219933">
    <property type="component" value="Chromosome 6"/>
</dbReference>
<dbReference type="AlphaFoldDB" id="A0AAF0F2H0"/>
<keyword evidence="3" id="KW-0648">Protein biosynthesis</keyword>
<evidence type="ECO:0000313" key="6">
    <source>
        <dbReference type="Proteomes" id="UP001219933"/>
    </source>
</evidence>
<feature type="domain" description="S1 motif" evidence="4">
    <location>
        <begin position="12"/>
        <end position="83"/>
    </location>
</feature>
<dbReference type="InterPro" id="IPR003029">
    <property type="entry name" value="S1_domain"/>
</dbReference>
<dbReference type="PROSITE" id="PS50126">
    <property type="entry name" value="S1"/>
    <property type="match status" value="1"/>
</dbReference>
<dbReference type="SUPFAM" id="SSF50249">
    <property type="entry name" value="Nucleic acid-binding proteins"/>
    <property type="match status" value="1"/>
</dbReference>
<dbReference type="Gene3D" id="3.30.70.1130">
    <property type="entry name" value="EIF_2_alpha"/>
    <property type="match status" value="1"/>
</dbReference>
<evidence type="ECO:0000256" key="1">
    <source>
        <dbReference type="ARBA" id="ARBA00007223"/>
    </source>
</evidence>
<dbReference type="Pfam" id="PF07541">
    <property type="entry name" value="EIF_2_alpha"/>
    <property type="match status" value="1"/>
</dbReference>
<dbReference type="Gene3D" id="2.40.50.140">
    <property type="entry name" value="Nucleic acid-binding proteins"/>
    <property type="match status" value="1"/>
</dbReference>
<evidence type="ECO:0000313" key="5">
    <source>
        <dbReference type="EMBL" id="WFD37028.1"/>
    </source>
</evidence>
<dbReference type="SUPFAM" id="SSF116742">
    <property type="entry name" value="eIF2alpha middle domain-like"/>
    <property type="match status" value="1"/>
</dbReference>
<evidence type="ECO:0000256" key="3">
    <source>
        <dbReference type="ARBA" id="ARBA00022917"/>
    </source>
</evidence>
<keyword evidence="6" id="KW-1185">Reference proteome</keyword>
<dbReference type="CDD" id="cd04452">
    <property type="entry name" value="S1_IF2_alpha"/>
    <property type="match status" value="1"/>
</dbReference>
<dbReference type="SUPFAM" id="SSF110993">
    <property type="entry name" value="eIF-2-alpha, C-terminal domain"/>
    <property type="match status" value="1"/>
</dbReference>